<organism evidence="1 2">
    <name type="scientific">Lentibacillus cibarius</name>
    <dbReference type="NCBI Taxonomy" id="2583219"/>
    <lineage>
        <taxon>Bacteria</taxon>
        <taxon>Bacillati</taxon>
        <taxon>Bacillota</taxon>
        <taxon>Bacilli</taxon>
        <taxon>Bacillales</taxon>
        <taxon>Bacillaceae</taxon>
        <taxon>Lentibacillus</taxon>
    </lineage>
</organism>
<dbReference type="Proteomes" id="UP000306980">
    <property type="component" value="Unassembled WGS sequence"/>
</dbReference>
<dbReference type="RefSeq" id="WP_234031452.1">
    <property type="nucleotide sequence ID" value="NZ_VCIA01000001.1"/>
</dbReference>
<evidence type="ECO:0000313" key="2">
    <source>
        <dbReference type="Proteomes" id="UP000306980"/>
    </source>
</evidence>
<sequence length="183" mass="21219">MMTNEEKVTKAIELYAQGLDAEEVAWKVGYSSSRSLSRFMRNMNYMFDNRLKNYVLIDDESKGKTTETVNNKKTQENKGDKNIDPLELLEKPEVLSALQHSDKLLNLINTGGIEEPKEDSSYSFWRKAQDFAFMRKASFTTTVRLPVELNERVDKFKESSNLTQTQIICMSLDYFINAFEEKL</sequence>
<comment type="caution">
    <text evidence="1">The sequence shown here is derived from an EMBL/GenBank/DDBJ whole genome shotgun (WGS) entry which is preliminary data.</text>
</comment>
<proteinExistence type="predicted"/>
<dbReference type="EMBL" id="VCIA01000001">
    <property type="protein sequence ID" value="TMN21916.1"/>
    <property type="molecule type" value="Genomic_DNA"/>
</dbReference>
<protein>
    <submittedName>
        <fullName evidence="1">Uncharacterized protein</fullName>
    </submittedName>
</protein>
<accession>A0A5S3QN49</accession>
<gene>
    <name evidence="1" type="ORF">FFL34_07150</name>
</gene>
<dbReference type="AlphaFoldDB" id="A0A5S3QN49"/>
<reference evidence="1 2" key="1">
    <citation type="submission" date="2019-05" db="EMBL/GenBank/DDBJ databases">
        <title>Genomic analysis of Lentibacillus sp. NKC220-2.</title>
        <authorList>
            <person name="Oh Y.J."/>
        </authorList>
    </citation>
    <scope>NUCLEOTIDE SEQUENCE [LARGE SCALE GENOMIC DNA]</scope>
    <source>
        <strain evidence="1 2">NKC220-2</strain>
    </source>
</reference>
<name>A0A5S3QN49_9BACI</name>
<evidence type="ECO:0000313" key="1">
    <source>
        <dbReference type="EMBL" id="TMN21916.1"/>
    </source>
</evidence>